<keyword evidence="9 13" id="KW-0804">Transcription</keyword>
<evidence type="ECO:0000256" key="5">
    <source>
        <dbReference type="ARBA" id="ARBA00022763"/>
    </source>
</evidence>
<evidence type="ECO:0000256" key="13">
    <source>
        <dbReference type="RuleBase" id="RU368090"/>
    </source>
</evidence>
<dbReference type="Proteomes" id="UP000267251">
    <property type="component" value="Unassembled WGS sequence"/>
</dbReference>
<evidence type="ECO:0000256" key="6">
    <source>
        <dbReference type="ARBA" id="ARBA00022771"/>
    </source>
</evidence>
<dbReference type="GO" id="GO:0006289">
    <property type="term" value="P:nucleotide-excision repair"/>
    <property type="evidence" value="ECO:0007669"/>
    <property type="project" value="UniProtKB-UniRule"/>
</dbReference>
<gene>
    <name evidence="14" type="ORF">BJ684DRAFT_7130</name>
</gene>
<reference evidence="15" key="1">
    <citation type="journal article" date="2018" name="Nat. Microbiol.">
        <title>Leveraging single-cell genomics to expand the fungal tree of life.</title>
        <authorList>
            <person name="Ahrendt S.R."/>
            <person name="Quandt C.A."/>
            <person name="Ciobanu D."/>
            <person name="Clum A."/>
            <person name="Salamov A."/>
            <person name="Andreopoulos B."/>
            <person name="Cheng J.F."/>
            <person name="Woyke T."/>
            <person name="Pelin A."/>
            <person name="Henrissat B."/>
            <person name="Reynolds N.K."/>
            <person name="Benny G.L."/>
            <person name="Smith M.E."/>
            <person name="James T.Y."/>
            <person name="Grigoriev I.V."/>
        </authorList>
    </citation>
    <scope>NUCLEOTIDE SEQUENCE [LARGE SCALE GENOMIC DNA]</scope>
</reference>
<evidence type="ECO:0000256" key="1">
    <source>
        <dbReference type="ARBA" id="ARBA00004123"/>
    </source>
</evidence>
<comment type="function">
    <text evidence="13">Component of the general transcription and DNA repair factor IIH (TFIIH) core complex, which is involved in general and transcription-coupled nucleotide excision repair (NER) of damaged DNA and, when complexed to TFIIK, in RNA transcription by RNA polymerase II. In NER, TFIIH acts by opening DNA around the lesion to allow the excision of the damaged oligonucleotide and its replacement by a new DNA fragment. In transcription, TFIIH has an essential role in transcription initiation. When the pre-initiation complex (PIC) has been established, TFIIH is required for promoter opening and promoter escape. Phosphorylation of the C-terminal tail (CTD) of the largest subunit of RNA polymerase II by the kinase module TFIIK controls the initiation of transcription.</text>
</comment>
<keyword evidence="10 13" id="KW-0234">DNA repair</keyword>
<comment type="subunit">
    <text evidence="13">Component of the 7-subunit TFIIH core complex composed of XPB/SSL2, XPD/RAD3, SSL1, TFB1, TFB2, TFB4 and TFB5, which is active in NER. The core complex associates with the 3-subunit CTD-kinase module TFIIK composed of CCL1, KIN28 and TFB3 to form the 10-subunit holoenzyme (holo-TFIIH) active in transcription.</text>
</comment>
<keyword evidence="7 13" id="KW-0862">Zinc</keyword>
<dbReference type="PANTHER" id="PTHR12831">
    <property type="entry name" value="TRANSCRIPTION INITIATION FACTOR IIH TFIIH , POLYPEPTIDE 3-RELATED"/>
    <property type="match status" value="1"/>
</dbReference>
<dbReference type="AlphaFoldDB" id="A0A4V1IYQ2"/>
<evidence type="ECO:0000256" key="3">
    <source>
        <dbReference type="ARBA" id="ARBA00021280"/>
    </source>
</evidence>
<comment type="similarity">
    <text evidence="2 13">Belongs to the TFB4 family.</text>
</comment>
<dbReference type="GO" id="GO:0008270">
    <property type="term" value="F:zinc ion binding"/>
    <property type="evidence" value="ECO:0007669"/>
    <property type="project" value="UniProtKB-KW"/>
</dbReference>
<dbReference type="OrthoDB" id="17307at2759"/>
<dbReference type="GO" id="GO:0005675">
    <property type="term" value="C:transcription factor TFIIH holo complex"/>
    <property type="evidence" value="ECO:0007669"/>
    <property type="project" value="UniProtKB-UniRule"/>
</dbReference>
<dbReference type="GO" id="GO:0000439">
    <property type="term" value="C:transcription factor TFIIH core complex"/>
    <property type="evidence" value="ECO:0007669"/>
    <property type="project" value="UniProtKB-UniRule"/>
</dbReference>
<dbReference type="Gene3D" id="3.40.50.410">
    <property type="entry name" value="von Willebrand factor, type A domain"/>
    <property type="match status" value="1"/>
</dbReference>
<evidence type="ECO:0000256" key="4">
    <source>
        <dbReference type="ARBA" id="ARBA00022723"/>
    </source>
</evidence>
<sequence>MAGGLDGKTHARILLLSLSPDVASQYVPLMNCIFSAQKAGIPVDVCKLGASKASFLQQAAHITSGYYAHITPSKTMLQHLMFTFLPDHRARGILRPPERHEVDFRAACFCHRKVIDSGYVCSVCLSIFCDRLAQCSTCGMRFPEEES</sequence>
<evidence type="ECO:0000256" key="7">
    <source>
        <dbReference type="ARBA" id="ARBA00022833"/>
    </source>
</evidence>
<dbReference type="GO" id="GO:0006355">
    <property type="term" value="P:regulation of DNA-templated transcription"/>
    <property type="evidence" value="ECO:0007669"/>
    <property type="project" value="InterPro"/>
</dbReference>
<proteinExistence type="inferred from homology"/>
<keyword evidence="5 13" id="KW-0227">DNA damage</keyword>
<keyword evidence="11 13" id="KW-0539">Nucleus</keyword>
<evidence type="ECO:0000256" key="2">
    <source>
        <dbReference type="ARBA" id="ARBA00005273"/>
    </source>
</evidence>
<keyword evidence="8 13" id="KW-0805">Transcription regulation</keyword>
<dbReference type="InterPro" id="IPR036465">
    <property type="entry name" value="vWFA_dom_sf"/>
</dbReference>
<evidence type="ECO:0000256" key="8">
    <source>
        <dbReference type="ARBA" id="ARBA00023015"/>
    </source>
</evidence>
<evidence type="ECO:0000313" key="14">
    <source>
        <dbReference type="EMBL" id="RKP15349.1"/>
    </source>
</evidence>
<name>A0A4V1IYQ2_9FUNG</name>
<dbReference type="EMBL" id="KZ987738">
    <property type="protein sequence ID" value="RKP15349.1"/>
    <property type="molecule type" value="Genomic_DNA"/>
</dbReference>
<organism evidence="14 15">
    <name type="scientific">Piptocephalis cylindrospora</name>
    <dbReference type="NCBI Taxonomy" id="1907219"/>
    <lineage>
        <taxon>Eukaryota</taxon>
        <taxon>Fungi</taxon>
        <taxon>Fungi incertae sedis</taxon>
        <taxon>Zoopagomycota</taxon>
        <taxon>Zoopagomycotina</taxon>
        <taxon>Zoopagomycetes</taxon>
        <taxon>Zoopagales</taxon>
        <taxon>Piptocephalidaceae</taxon>
        <taxon>Piptocephalis</taxon>
    </lineage>
</organism>
<protein>
    <recommendedName>
        <fullName evidence="3 13">General transcription and DNA repair factor IIH subunit TFB4</fullName>
        <shortName evidence="13">TFIIH subunit TFB4</shortName>
    </recommendedName>
    <alternativeName>
        <fullName evidence="12 13">RNA polymerase II transcription factor B subunit 4</fullName>
    </alternativeName>
</protein>
<evidence type="ECO:0000256" key="12">
    <source>
        <dbReference type="ARBA" id="ARBA00033341"/>
    </source>
</evidence>
<evidence type="ECO:0000256" key="9">
    <source>
        <dbReference type="ARBA" id="ARBA00023163"/>
    </source>
</evidence>
<accession>A0A4V1IYQ2</accession>
<keyword evidence="4 13" id="KW-0479">Metal-binding</keyword>
<evidence type="ECO:0000313" key="15">
    <source>
        <dbReference type="Proteomes" id="UP000267251"/>
    </source>
</evidence>
<dbReference type="PANTHER" id="PTHR12831:SF0">
    <property type="entry name" value="GENERAL TRANSCRIPTION FACTOR IIH SUBUNIT 3"/>
    <property type="match status" value="1"/>
</dbReference>
<dbReference type="InterPro" id="IPR004600">
    <property type="entry name" value="TFIIH_Tfb4/GTF2H3"/>
</dbReference>
<evidence type="ECO:0000256" key="11">
    <source>
        <dbReference type="ARBA" id="ARBA00023242"/>
    </source>
</evidence>
<evidence type="ECO:0000256" key="10">
    <source>
        <dbReference type="ARBA" id="ARBA00023204"/>
    </source>
</evidence>
<keyword evidence="15" id="KW-1185">Reference proteome</keyword>
<dbReference type="Pfam" id="PF03850">
    <property type="entry name" value="Tfb4"/>
    <property type="match status" value="1"/>
</dbReference>
<comment type="subcellular location">
    <subcellularLocation>
        <location evidence="1 13">Nucleus</location>
    </subcellularLocation>
</comment>
<keyword evidence="6 13" id="KW-0863">Zinc-finger</keyword>